<organism evidence="5 6">
    <name type="scientific">Rhizobium setariae</name>
    <dbReference type="NCBI Taxonomy" id="2801340"/>
    <lineage>
        <taxon>Bacteria</taxon>
        <taxon>Pseudomonadati</taxon>
        <taxon>Pseudomonadota</taxon>
        <taxon>Alphaproteobacteria</taxon>
        <taxon>Hyphomicrobiales</taxon>
        <taxon>Rhizobiaceae</taxon>
        <taxon>Rhizobium/Agrobacterium group</taxon>
        <taxon>Rhizobium</taxon>
    </lineage>
</organism>
<feature type="domain" description="HTH araC/xylS-type" evidence="4">
    <location>
        <begin position="165"/>
        <end position="263"/>
    </location>
</feature>
<dbReference type="Pfam" id="PF12833">
    <property type="entry name" value="HTH_18"/>
    <property type="match status" value="1"/>
</dbReference>
<dbReference type="PANTHER" id="PTHR43280:SF27">
    <property type="entry name" value="TRANSCRIPTIONAL REGULATOR MTLR"/>
    <property type="match status" value="1"/>
</dbReference>
<dbReference type="PANTHER" id="PTHR43280">
    <property type="entry name" value="ARAC-FAMILY TRANSCRIPTIONAL REGULATOR"/>
    <property type="match status" value="1"/>
</dbReference>
<dbReference type="InterPro" id="IPR009057">
    <property type="entry name" value="Homeodomain-like_sf"/>
</dbReference>
<keyword evidence="2" id="KW-0238">DNA-binding</keyword>
<dbReference type="AlphaFoldDB" id="A0A936YUL3"/>
<evidence type="ECO:0000256" key="3">
    <source>
        <dbReference type="ARBA" id="ARBA00023163"/>
    </source>
</evidence>
<dbReference type="Gene3D" id="1.10.10.60">
    <property type="entry name" value="Homeodomain-like"/>
    <property type="match status" value="2"/>
</dbReference>
<dbReference type="PROSITE" id="PS00041">
    <property type="entry name" value="HTH_ARAC_FAMILY_1"/>
    <property type="match status" value="1"/>
</dbReference>
<keyword evidence="1" id="KW-0805">Transcription regulation</keyword>
<dbReference type="InterPro" id="IPR014710">
    <property type="entry name" value="RmlC-like_jellyroll"/>
</dbReference>
<dbReference type="SUPFAM" id="SSF46689">
    <property type="entry name" value="Homeodomain-like"/>
    <property type="match status" value="2"/>
</dbReference>
<evidence type="ECO:0000259" key="4">
    <source>
        <dbReference type="PROSITE" id="PS01124"/>
    </source>
</evidence>
<dbReference type="GO" id="GO:0043565">
    <property type="term" value="F:sequence-specific DNA binding"/>
    <property type="evidence" value="ECO:0007669"/>
    <property type="project" value="InterPro"/>
</dbReference>
<accession>A0A936YUL3</accession>
<dbReference type="Gene3D" id="2.60.120.10">
    <property type="entry name" value="Jelly Rolls"/>
    <property type="match status" value="1"/>
</dbReference>
<reference evidence="5" key="1">
    <citation type="submission" date="2021-01" db="EMBL/GenBank/DDBJ databases">
        <title>Rhizobium sp. strain KVB221 16S ribosomal RNA gene Genome sequencing and assembly.</title>
        <authorList>
            <person name="Kang M."/>
        </authorList>
    </citation>
    <scope>NUCLEOTIDE SEQUENCE</scope>
    <source>
        <strain evidence="5">KVB221</strain>
    </source>
</reference>
<comment type="caution">
    <text evidence="5">The sequence shown here is derived from an EMBL/GenBank/DDBJ whole genome shotgun (WGS) entry which is preliminary data.</text>
</comment>
<dbReference type="SUPFAM" id="SSF51182">
    <property type="entry name" value="RmlC-like cupins"/>
    <property type="match status" value="1"/>
</dbReference>
<dbReference type="PROSITE" id="PS01124">
    <property type="entry name" value="HTH_ARAC_FAMILY_2"/>
    <property type="match status" value="1"/>
</dbReference>
<evidence type="ECO:0000256" key="1">
    <source>
        <dbReference type="ARBA" id="ARBA00023015"/>
    </source>
</evidence>
<protein>
    <submittedName>
        <fullName evidence="5">Helix-turn-helix domain-containing protein</fullName>
    </submittedName>
</protein>
<dbReference type="SMART" id="SM00342">
    <property type="entry name" value="HTH_ARAC"/>
    <property type="match status" value="1"/>
</dbReference>
<sequence length="270" mass="30003">MFHRHPVAMASPHWHAQVEVNFIMRGSVRYRMAGHDVSLSEGDLALFWGGLPHQMDWSSEDALYAGAHLPLVYFFRLQLPPDVPHRLMGGATLVSRVTGAADYENFPRWFDYVGSKDAMKSQHAVDELLLRLDRVRFDSYRMVAGKLAAEQNVSALHSQSSRVVQAMCGYIAANFRDEIGATDIAAKVGLHPKYAMNAFRRTTGMTLNAYVNLLRLSYAQALLMEDDASVLNIAMDSGFGSLSAFSKSFRRLAGVSPSDFRRGRSGRALA</sequence>
<evidence type="ECO:0000313" key="5">
    <source>
        <dbReference type="EMBL" id="MBL0373531.1"/>
    </source>
</evidence>
<keyword evidence="3" id="KW-0804">Transcription</keyword>
<dbReference type="InterPro" id="IPR013096">
    <property type="entry name" value="Cupin_2"/>
</dbReference>
<dbReference type="EMBL" id="JAEQNC010000008">
    <property type="protein sequence ID" value="MBL0373531.1"/>
    <property type="molecule type" value="Genomic_DNA"/>
</dbReference>
<keyword evidence="6" id="KW-1185">Reference proteome</keyword>
<dbReference type="PRINTS" id="PR00032">
    <property type="entry name" value="HTHARAC"/>
</dbReference>
<dbReference type="InterPro" id="IPR018062">
    <property type="entry name" value="HTH_AraC-typ_CS"/>
</dbReference>
<dbReference type="GO" id="GO:0003700">
    <property type="term" value="F:DNA-binding transcription factor activity"/>
    <property type="evidence" value="ECO:0007669"/>
    <property type="project" value="InterPro"/>
</dbReference>
<evidence type="ECO:0000256" key="2">
    <source>
        <dbReference type="ARBA" id="ARBA00023125"/>
    </source>
</evidence>
<dbReference type="InterPro" id="IPR011051">
    <property type="entry name" value="RmlC_Cupin_sf"/>
</dbReference>
<dbReference type="Proteomes" id="UP000633219">
    <property type="component" value="Unassembled WGS sequence"/>
</dbReference>
<dbReference type="InterPro" id="IPR020449">
    <property type="entry name" value="Tscrpt_reg_AraC-type_HTH"/>
</dbReference>
<name>A0A936YUL3_9HYPH</name>
<gene>
    <name evidence="5" type="ORF">JJB09_16010</name>
</gene>
<evidence type="ECO:0000313" key="6">
    <source>
        <dbReference type="Proteomes" id="UP000633219"/>
    </source>
</evidence>
<dbReference type="Pfam" id="PF07883">
    <property type="entry name" value="Cupin_2"/>
    <property type="match status" value="1"/>
</dbReference>
<dbReference type="InterPro" id="IPR018060">
    <property type="entry name" value="HTH_AraC"/>
</dbReference>
<proteinExistence type="predicted"/>